<dbReference type="AlphaFoldDB" id="A0A6A6HE31"/>
<dbReference type="OrthoDB" id="10257049at2759"/>
<dbReference type="InterPro" id="IPR013154">
    <property type="entry name" value="ADH-like_N"/>
</dbReference>
<dbReference type="InterPro" id="IPR020843">
    <property type="entry name" value="ER"/>
</dbReference>
<feature type="domain" description="Enoyl reductase (ER)" evidence="4">
    <location>
        <begin position="15"/>
        <end position="352"/>
    </location>
</feature>
<dbReference type="CDD" id="cd08249">
    <property type="entry name" value="enoyl_reductase_like"/>
    <property type="match status" value="1"/>
</dbReference>
<dbReference type="Gene3D" id="3.90.180.10">
    <property type="entry name" value="Medium-chain alcohol dehydrogenases, catalytic domain"/>
    <property type="match status" value="1"/>
</dbReference>
<dbReference type="SMART" id="SM00829">
    <property type="entry name" value="PKS_ER"/>
    <property type="match status" value="1"/>
</dbReference>
<dbReference type="InterPro" id="IPR036291">
    <property type="entry name" value="NAD(P)-bd_dom_sf"/>
</dbReference>
<evidence type="ECO:0000256" key="2">
    <source>
        <dbReference type="ARBA" id="ARBA00011245"/>
    </source>
</evidence>
<organism evidence="5 6">
    <name type="scientific">Viridothelium virens</name>
    <name type="common">Speckled blister lichen</name>
    <name type="synonym">Trypethelium virens</name>
    <dbReference type="NCBI Taxonomy" id="1048519"/>
    <lineage>
        <taxon>Eukaryota</taxon>
        <taxon>Fungi</taxon>
        <taxon>Dikarya</taxon>
        <taxon>Ascomycota</taxon>
        <taxon>Pezizomycotina</taxon>
        <taxon>Dothideomycetes</taxon>
        <taxon>Dothideomycetes incertae sedis</taxon>
        <taxon>Trypetheliales</taxon>
        <taxon>Trypetheliaceae</taxon>
        <taxon>Viridothelium</taxon>
    </lineage>
</organism>
<dbReference type="PANTHER" id="PTHR45348:SF2">
    <property type="entry name" value="ZINC-TYPE ALCOHOL DEHYDROGENASE-LIKE PROTEIN C2E1P3.01"/>
    <property type="match status" value="1"/>
</dbReference>
<name>A0A6A6HE31_VIRVR</name>
<dbReference type="SUPFAM" id="SSF51735">
    <property type="entry name" value="NAD(P)-binding Rossmann-fold domains"/>
    <property type="match status" value="1"/>
</dbReference>
<dbReference type="InterPro" id="IPR047122">
    <property type="entry name" value="Trans-enoyl_RdTase-like"/>
</dbReference>
<evidence type="ECO:0000313" key="5">
    <source>
        <dbReference type="EMBL" id="KAF2235730.1"/>
    </source>
</evidence>
<dbReference type="InterPro" id="IPR011032">
    <property type="entry name" value="GroES-like_sf"/>
</dbReference>
<keyword evidence="6" id="KW-1185">Reference proteome</keyword>
<evidence type="ECO:0000259" key="4">
    <source>
        <dbReference type="SMART" id="SM00829"/>
    </source>
</evidence>
<dbReference type="GO" id="GO:0016651">
    <property type="term" value="F:oxidoreductase activity, acting on NAD(P)H"/>
    <property type="evidence" value="ECO:0007669"/>
    <property type="project" value="InterPro"/>
</dbReference>
<dbReference type="PANTHER" id="PTHR45348">
    <property type="entry name" value="HYPOTHETICAL OXIDOREDUCTASE (EUROFUNG)"/>
    <property type="match status" value="1"/>
</dbReference>
<proteinExistence type="inferred from homology"/>
<dbReference type="EMBL" id="ML991789">
    <property type="protein sequence ID" value="KAF2235730.1"/>
    <property type="molecule type" value="Genomic_DNA"/>
</dbReference>
<sequence>MAPTNHAVFLKTPKGPLVVEEAPYTPPGPHELVVKTAAMAINPVDVYKQIRGDDLLPYIKMPCVPGQDVAGEVVEVGSAVTRFVPGDRVLGEAAGTTDFANRTAEGAFQAYVVLREQLVAVIPASISFARATVLPLCFSTAVFGLFHPSTLALPLPPCCDSSNPAPSPPSKGTALLITSGASSVGASAIQLAVAAGYEVHTTTSPKNFDLVRRLGATHVVDYHDMTTAADALVAGLHGKDLAGALAINPGGVTLTGKVLAAVPNSVKFIADAGPPRGEEYPDGITSKFFIPNDLHEPDSLTCCLWRTFLPQALAEGSFVPEPEPLVVGQGLDKMQEAYDVFYKGVSAQKVVVTL</sequence>
<evidence type="ECO:0000256" key="1">
    <source>
        <dbReference type="ARBA" id="ARBA00008072"/>
    </source>
</evidence>
<dbReference type="Proteomes" id="UP000800092">
    <property type="component" value="Unassembled WGS sequence"/>
</dbReference>
<gene>
    <name evidence="5" type="ORF">EV356DRAFT_94844</name>
</gene>
<keyword evidence="3" id="KW-0560">Oxidoreductase</keyword>
<accession>A0A6A6HE31</accession>
<evidence type="ECO:0000313" key="6">
    <source>
        <dbReference type="Proteomes" id="UP000800092"/>
    </source>
</evidence>
<dbReference type="SUPFAM" id="SSF50129">
    <property type="entry name" value="GroES-like"/>
    <property type="match status" value="1"/>
</dbReference>
<dbReference type="Gene3D" id="3.40.50.720">
    <property type="entry name" value="NAD(P)-binding Rossmann-like Domain"/>
    <property type="match status" value="1"/>
</dbReference>
<dbReference type="Pfam" id="PF08240">
    <property type="entry name" value="ADH_N"/>
    <property type="match status" value="1"/>
</dbReference>
<evidence type="ECO:0000256" key="3">
    <source>
        <dbReference type="ARBA" id="ARBA00023002"/>
    </source>
</evidence>
<reference evidence="5" key="1">
    <citation type="journal article" date="2020" name="Stud. Mycol.">
        <title>101 Dothideomycetes genomes: a test case for predicting lifestyles and emergence of pathogens.</title>
        <authorList>
            <person name="Haridas S."/>
            <person name="Albert R."/>
            <person name="Binder M."/>
            <person name="Bloem J."/>
            <person name="Labutti K."/>
            <person name="Salamov A."/>
            <person name="Andreopoulos B."/>
            <person name="Baker S."/>
            <person name="Barry K."/>
            <person name="Bills G."/>
            <person name="Bluhm B."/>
            <person name="Cannon C."/>
            <person name="Castanera R."/>
            <person name="Culley D."/>
            <person name="Daum C."/>
            <person name="Ezra D."/>
            <person name="Gonzalez J."/>
            <person name="Henrissat B."/>
            <person name="Kuo A."/>
            <person name="Liang C."/>
            <person name="Lipzen A."/>
            <person name="Lutzoni F."/>
            <person name="Magnuson J."/>
            <person name="Mondo S."/>
            <person name="Nolan M."/>
            <person name="Ohm R."/>
            <person name="Pangilinan J."/>
            <person name="Park H.-J."/>
            <person name="Ramirez L."/>
            <person name="Alfaro M."/>
            <person name="Sun H."/>
            <person name="Tritt A."/>
            <person name="Yoshinaga Y."/>
            <person name="Zwiers L.-H."/>
            <person name="Turgeon B."/>
            <person name="Goodwin S."/>
            <person name="Spatafora J."/>
            <person name="Crous P."/>
            <person name="Grigoriev I."/>
        </authorList>
    </citation>
    <scope>NUCLEOTIDE SEQUENCE</scope>
    <source>
        <strain evidence="5">Tuck. ex Michener</strain>
    </source>
</reference>
<comment type="similarity">
    <text evidence="1">Belongs to the zinc-containing alcohol dehydrogenase family.</text>
</comment>
<comment type="subunit">
    <text evidence="2">Monomer.</text>
</comment>
<protein>
    <submittedName>
        <fullName evidence="5">GroES-like protein</fullName>
    </submittedName>
</protein>